<proteinExistence type="predicted"/>
<dbReference type="PANTHER" id="PTHR23235">
    <property type="entry name" value="KRUEPPEL-LIKE TRANSCRIPTION FACTOR"/>
    <property type="match status" value="1"/>
</dbReference>
<keyword evidence="8" id="KW-1185">Reference proteome</keyword>
<feature type="domain" description="C2H2-type" evidence="6">
    <location>
        <begin position="46"/>
        <end position="75"/>
    </location>
</feature>
<dbReference type="GO" id="GO:0000978">
    <property type="term" value="F:RNA polymerase II cis-regulatory region sequence-specific DNA binding"/>
    <property type="evidence" value="ECO:0007669"/>
    <property type="project" value="TreeGrafter"/>
</dbReference>
<dbReference type="FunFam" id="3.30.160.60:FF:000125">
    <property type="entry name" value="Putative zinc finger protein 143"/>
    <property type="match status" value="1"/>
</dbReference>
<dbReference type="Pfam" id="PF00096">
    <property type="entry name" value="zf-C2H2"/>
    <property type="match status" value="4"/>
</dbReference>
<dbReference type="InterPro" id="IPR013087">
    <property type="entry name" value="Znf_C2H2_type"/>
</dbReference>
<feature type="domain" description="C2H2-type" evidence="6">
    <location>
        <begin position="106"/>
        <end position="131"/>
    </location>
</feature>
<dbReference type="PROSITE" id="PS50157">
    <property type="entry name" value="ZINC_FINGER_C2H2_2"/>
    <property type="match status" value="4"/>
</dbReference>
<dbReference type="SUPFAM" id="SSF57667">
    <property type="entry name" value="beta-beta-alpha zinc fingers"/>
    <property type="match status" value="2"/>
</dbReference>
<accession>A0A0C3DN12</accession>
<name>A0A0C3DN12_OIDMZ</name>
<dbReference type="OrthoDB" id="3437960at2759"/>
<dbReference type="PROSITE" id="PS00028">
    <property type="entry name" value="ZINC_FINGER_C2H2_1"/>
    <property type="match status" value="4"/>
</dbReference>
<dbReference type="InterPro" id="IPR036236">
    <property type="entry name" value="Znf_C2H2_sf"/>
</dbReference>
<keyword evidence="3 5" id="KW-0863">Zinc-finger</keyword>
<dbReference type="GO" id="GO:0000981">
    <property type="term" value="F:DNA-binding transcription factor activity, RNA polymerase II-specific"/>
    <property type="evidence" value="ECO:0007669"/>
    <property type="project" value="UniProtKB-ARBA"/>
</dbReference>
<sequence>MGIMELIVDQWEARPYRCDWQACDKSFSRRSDLQRHYRIHINERPYSCEVPGCSKSFIQRSALTVHIRTHTGEKPHQCQYMSCEKRFSDSSSLARHKRTHAKKRPYKCTYPGCPRSFFRKTTLVKHQRSSHRHCILSSELYNGDTSDSGESLPVPQHPDLHWPSKAVAPPRSVVPLENQMHGIHSSSYFLQQQLEGSLLSQTYSHSHSRSLSSDVPDFNAPLEQYGPSMAAVPSRSNYSICYVSEQNNPRVATFNTSPSPPQTYHIPCHQPSQDTLQDSSNSYSPISNINSTPRELHYLQQRAQISMYALETRPSAEQQPSVPLPNHLSQLPYQPAFLQDCEWYNNAAFPSPIKVDS</sequence>
<evidence type="ECO:0000256" key="4">
    <source>
        <dbReference type="ARBA" id="ARBA00022833"/>
    </source>
</evidence>
<dbReference type="PANTHER" id="PTHR23235:SF120">
    <property type="entry name" value="KRUPPEL-LIKE FACTOR 15"/>
    <property type="match status" value="1"/>
</dbReference>
<organism evidence="7 8">
    <name type="scientific">Oidiodendron maius (strain Zn)</name>
    <dbReference type="NCBI Taxonomy" id="913774"/>
    <lineage>
        <taxon>Eukaryota</taxon>
        <taxon>Fungi</taxon>
        <taxon>Dikarya</taxon>
        <taxon>Ascomycota</taxon>
        <taxon>Pezizomycotina</taxon>
        <taxon>Leotiomycetes</taxon>
        <taxon>Leotiomycetes incertae sedis</taxon>
        <taxon>Myxotrichaceae</taxon>
        <taxon>Oidiodendron</taxon>
    </lineage>
</organism>
<dbReference type="STRING" id="913774.A0A0C3DN12"/>
<keyword evidence="4" id="KW-0862">Zinc</keyword>
<evidence type="ECO:0000256" key="5">
    <source>
        <dbReference type="PROSITE-ProRule" id="PRU00042"/>
    </source>
</evidence>
<keyword evidence="2" id="KW-0677">Repeat</keyword>
<keyword evidence="1" id="KW-0479">Metal-binding</keyword>
<evidence type="ECO:0000259" key="6">
    <source>
        <dbReference type="PROSITE" id="PS50157"/>
    </source>
</evidence>
<dbReference type="AlphaFoldDB" id="A0A0C3DN12"/>
<dbReference type="FunFam" id="3.30.160.60:FF:000690">
    <property type="entry name" value="Zinc finger protein 354C"/>
    <property type="match status" value="1"/>
</dbReference>
<gene>
    <name evidence="7" type="ORF">OIDMADRAFT_39749</name>
</gene>
<dbReference type="Gene3D" id="3.30.160.60">
    <property type="entry name" value="Classic Zinc Finger"/>
    <property type="match status" value="4"/>
</dbReference>
<feature type="domain" description="C2H2-type" evidence="6">
    <location>
        <begin position="16"/>
        <end position="45"/>
    </location>
</feature>
<dbReference type="SMART" id="SM00355">
    <property type="entry name" value="ZnF_C2H2"/>
    <property type="match status" value="4"/>
</dbReference>
<evidence type="ECO:0000256" key="3">
    <source>
        <dbReference type="ARBA" id="ARBA00022771"/>
    </source>
</evidence>
<dbReference type="HOGENOM" id="CLU_038712_1_0_1"/>
<dbReference type="InParanoid" id="A0A0C3DN12"/>
<evidence type="ECO:0000256" key="1">
    <source>
        <dbReference type="ARBA" id="ARBA00022723"/>
    </source>
</evidence>
<dbReference type="Proteomes" id="UP000054321">
    <property type="component" value="Unassembled WGS sequence"/>
</dbReference>
<dbReference type="FunFam" id="3.30.160.60:FF:000072">
    <property type="entry name" value="zinc finger protein 143 isoform X1"/>
    <property type="match status" value="1"/>
</dbReference>
<evidence type="ECO:0000256" key="2">
    <source>
        <dbReference type="ARBA" id="ARBA00022737"/>
    </source>
</evidence>
<dbReference type="EMBL" id="KN832873">
    <property type="protein sequence ID" value="KIN03423.1"/>
    <property type="molecule type" value="Genomic_DNA"/>
</dbReference>
<reference evidence="7 8" key="1">
    <citation type="submission" date="2014-04" db="EMBL/GenBank/DDBJ databases">
        <authorList>
            <consortium name="DOE Joint Genome Institute"/>
            <person name="Kuo A."/>
            <person name="Martino E."/>
            <person name="Perotto S."/>
            <person name="Kohler A."/>
            <person name="Nagy L.G."/>
            <person name="Floudas D."/>
            <person name="Copeland A."/>
            <person name="Barry K.W."/>
            <person name="Cichocki N."/>
            <person name="Veneault-Fourrey C."/>
            <person name="LaButti K."/>
            <person name="Lindquist E.A."/>
            <person name="Lipzen A."/>
            <person name="Lundell T."/>
            <person name="Morin E."/>
            <person name="Murat C."/>
            <person name="Sun H."/>
            <person name="Tunlid A."/>
            <person name="Henrissat B."/>
            <person name="Grigoriev I.V."/>
            <person name="Hibbett D.S."/>
            <person name="Martin F."/>
            <person name="Nordberg H.P."/>
            <person name="Cantor M.N."/>
            <person name="Hua S.X."/>
        </authorList>
    </citation>
    <scope>NUCLEOTIDE SEQUENCE [LARGE SCALE GENOMIC DNA]</scope>
    <source>
        <strain evidence="7 8">Zn</strain>
    </source>
</reference>
<evidence type="ECO:0000313" key="8">
    <source>
        <dbReference type="Proteomes" id="UP000054321"/>
    </source>
</evidence>
<evidence type="ECO:0000313" key="7">
    <source>
        <dbReference type="EMBL" id="KIN03423.1"/>
    </source>
</evidence>
<feature type="domain" description="C2H2-type" evidence="6">
    <location>
        <begin position="76"/>
        <end position="105"/>
    </location>
</feature>
<dbReference type="GO" id="GO:0008270">
    <property type="term" value="F:zinc ion binding"/>
    <property type="evidence" value="ECO:0007669"/>
    <property type="project" value="UniProtKB-KW"/>
</dbReference>
<reference evidence="8" key="2">
    <citation type="submission" date="2015-01" db="EMBL/GenBank/DDBJ databases">
        <title>Evolutionary Origins and Diversification of the Mycorrhizal Mutualists.</title>
        <authorList>
            <consortium name="DOE Joint Genome Institute"/>
            <consortium name="Mycorrhizal Genomics Consortium"/>
            <person name="Kohler A."/>
            <person name="Kuo A."/>
            <person name="Nagy L.G."/>
            <person name="Floudas D."/>
            <person name="Copeland A."/>
            <person name="Barry K.W."/>
            <person name="Cichocki N."/>
            <person name="Veneault-Fourrey C."/>
            <person name="LaButti K."/>
            <person name="Lindquist E.A."/>
            <person name="Lipzen A."/>
            <person name="Lundell T."/>
            <person name="Morin E."/>
            <person name="Murat C."/>
            <person name="Riley R."/>
            <person name="Ohm R."/>
            <person name="Sun H."/>
            <person name="Tunlid A."/>
            <person name="Henrissat B."/>
            <person name="Grigoriev I.V."/>
            <person name="Hibbett D.S."/>
            <person name="Martin F."/>
        </authorList>
    </citation>
    <scope>NUCLEOTIDE SEQUENCE [LARGE SCALE GENOMIC DNA]</scope>
    <source>
        <strain evidence="8">Zn</strain>
    </source>
</reference>
<protein>
    <recommendedName>
        <fullName evidence="6">C2H2-type domain-containing protein</fullName>
    </recommendedName>
</protein>